<dbReference type="InterPro" id="IPR001188">
    <property type="entry name" value="Sperm_putr-bd"/>
</dbReference>
<sequence>MKKISIILALMILLVSVTGCGATDKAKDGDSQPKDESPTELVISTWGYSEDLLWENVFTPFEEANNVKIVLETGNNSERLTKLKTNPDSNIDIIYLAEAFAQEGIEAGLFDELDYSKIDNAKKIDEKAKYLVEAGYGPAYTLNRAAIAYDPNKVGFEIKSWNDLWKSELKGKISIPEITTTFGPATMYIASNSKGVDITSDNGEEAFKALEELKPNLVKTYTKSSDLANMFANNEIEVAITADFAYPRVKAGAPDVVFVDPEEGAFINFNTINIVKSSKNKELAIKFINYALSTEVQTRTAKALGESPVNTEVELTDEEAANLTYGEIVGNSNTVDHKFVNQMKTQWIDKWNRTLNQ</sequence>
<dbReference type="GO" id="GO:0030975">
    <property type="term" value="F:thiamine binding"/>
    <property type="evidence" value="ECO:0007669"/>
    <property type="project" value="TreeGrafter"/>
</dbReference>
<dbReference type="RefSeq" id="WP_212691860.1">
    <property type="nucleotide sequence ID" value="NZ_CP058561.1"/>
</dbReference>
<dbReference type="InterPro" id="IPR006059">
    <property type="entry name" value="SBP"/>
</dbReference>
<accession>A0A8J8M719</accession>
<dbReference type="PROSITE" id="PS51257">
    <property type="entry name" value="PROKAR_LIPOPROTEIN"/>
    <property type="match status" value="1"/>
</dbReference>
<dbReference type="PANTHER" id="PTHR30006">
    <property type="entry name" value="THIAMINE-BINDING PERIPLASMIC PROTEIN-RELATED"/>
    <property type="match status" value="1"/>
</dbReference>
<organism evidence="3 4">
    <name type="scientific">Vallitalea guaymasensis</name>
    <dbReference type="NCBI Taxonomy" id="1185412"/>
    <lineage>
        <taxon>Bacteria</taxon>
        <taxon>Bacillati</taxon>
        <taxon>Bacillota</taxon>
        <taxon>Clostridia</taxon>
        <taxon>Lachnospirales</taxon>
        <taxon>Vallitaleaceae</taxon>
        <taxon>Vallitalea</taxon>
    </lineage>
</organism>
<dbReference type="GO" id="GO:0015888">
    <property type="term" value="P:thiamine transport"/>
    <property type="evidence" value="ECO:0007669"/>
    <property type="project" value="TreeGrafter"/>
</dbReference>
<evidence type="ECO:0000313" key="3">
    <source>
        <dbReference type="EMBL" id="QUH27494.1"/>
    </source>
</evidence>
<dbReference type="Pfam" id="PF13416">
    <property type="entry name" value="SBP_bac_8"/>
    <property type="match status" value="1"/>
</dbReference>
<evidence type="ECO:0000256" key="1">
    <source>
        <dbReference type="ARBA" id="ARBA00022729"/>
    </source>
</evidence>
<evidence type="ECO:0000313" key="4">
    <source>
        <dbReference type="Proteomes" id="UP000677305"/>
    </source>
</evidence>
<dbReference type="SUPFAM" id="SSF53850">
    <property type="entry name" value="Periplasmic binding protein-like II"/>
    <property type="match status" value="1"/>
</dbReference>
<protein>
    <submittedName>
        <fullName evidence="3">ABC transporter substrate-binding protein</fullName>
    </submittedName>
</protein>
<dbReference type="Proteomes" id="UP000677305">
    <property type="component" value="Chromosome"/>
</dbReference>
<feature type="chain" id="PRO_5035225262" evidence="2">
    <location>
        <begin position="22"/>
        <end position="357"/>
    </location>
</feature>
<keyword evidence="4" id="KW-1185">Reference proteome</keyword>
<dbReference type="EMBL" id="CP058561">
    <property type="protein sequence ID" value="QUH27494.1"/>
    <property type="molecule type" value="Genomic_DNA"/>
</dbReference>
<name>A0A8J8M719_9FIRM</name>
<dbReference type="GO" id="GO:0015846">
    <property type="term" value="P:polyamine transport"/>
    <property type="evidence" value="ECO:0007669"/>
    <property type="project" value="InterPro"/>
</dbReference>
<dbReference type="PANTHER" id="PTHR30006:SF2">
    <property type="entry name" value="ABC TRANSPORTER SUBSTRATE-BINDING PROTEIN"/>
    <property type="match status" value="1"/>
</dbReference>
<gene>
    <name evidence="3" type="ORF">HYG85_00575</name>
</gene>
<dbReference type="PRINTS" id="PR00909">
    <property type="entry name" value="SPERMDNBNDNG"/>
</dbReference>
<reference evidence="3 4" key="1">
    <citation type="submission" date="2020-07" db="EMBL/GenBank/DDBJ databases">
        <title>Vallitalea guaymasensis genome.</title>
        <authorList>
            <person name="Postec A."/>
        </authorList>
    </citation>
    <scope>NUCLEOTIDE SEQUENCE [LARGE SCALE GENOMIC DNA]</scope>
    <source>
        <strain evidence="3 4">Ra1766G1</strain>
    </source>
</reference>
<dbReference type="GO" id="GO:0030288">
    <property type="term" value="C:outer membrane-bounded periplasmic space"/>
    <property type="evidence" value="ECO:0007669"/>
    <property type="project" value="TreeGrafter"/>
</dbReference>
<dbReference type="KEGG" id="vgu:HYG85_00575"/>
<dbReference type="GO" id="GO:0019808">
    <property type="term" value="F:polyamine binding"/>
    <property type="evidence" value="ECO:0007669"/>
    <property type="project" value="InterPro"/>
</dbReference>
<dbReference type="Gene3D" id="3.40.190.10">
    <property type="entry name" value="Periplasmic binding protein-like II"/>
    <property type="match status" value="2"/>
</dbReference>
<evidence type="ECO:0000256" key="2">
    <source>
        <dbReference type="SAM" id="SignalP"/>
    </source>
</evidence>
<proteinExistence type="predicted"/>
<dbReference type="CDD" id="cd13589">
    <property type="entry name" value="PBP2_polyamine_RpCGA009"/>
    <property type="match status" value="1"/>
</dbReference>
<keyword evidence="1 2" id="KW-0732">Signal</keyword>
<dbReference type="GO" id="GO:0030976">
    <property type="term" value="F:thiamine pyrophosphate binding"/>
    <property type="evidence" value="ECO:0007669"/>
    <property type="project" value="TreeGrafter"/>
</dbReference>
<feature type="signal peptide" evidence="2">
    <location>
        <begin position="1"/>
        <end position="21"/>
    </location>
</feature>
<dbReference type="AlphaFoldDB" id="A0A8J8M719"/>